<evidence type="ECO:0000313" key="2">
    <source>
        <dbReference type="EMBL" id="KAK8042387.1"/>
    </source>
</evidence>
<reference evidence="2 3" key="1">
    <citation type="submission" date="2023-01" db="EMBL/GenBank/DDBJ databases">
        <title>Analysis of 21 Apiospora genomes using comparative genomics revels a genus with tremendous synthesis potential of carbohydrate active enzymes and secondary metabolites.</title>
        <authorList>
            <person name="Sorensen T."/>
        </authorList>
    </citation>
    <scope>NUCLEOTIDE SEQUENCE [LARGE SCALE GENOMIC DNA]</scope>
    <source>
        <strain evidence="2 3">CBS 135458</strain>
    </source>
</reference>
<dbReference type="GeneID" id="92097342"/>
<keyword evidence="3" id="KW-1185">Reference proteome</keyword>
<proteinExistence type="predicted"/>
<dbReference type="EMBL" id="JAQQWL010000013">
    <property type="protein sequence ID" value="KAK8042387.1"/>
    <property type="molecule type" value="Genomic_DNA"/>
</dbReference>
<dbReference type="Proteomes" id="UP001480595">
    <property type="component" value="Unassembled WGS sequence"/>
</dbReference>
<organism evidence="2 3">
    <name type="scientific">Apiospora phragmitis</name>
    <dbReference type="NCBI Taxonomy" id="2905665"/>
    <lineage>
        <taxon>Eukaryota</taxon>
        <taxon>Fungi</taxon>
        <taxon>Dikarya</taxon>
        <taxon>Ascomycota</taxon>
        <taxon>Pezizomycotina</taxon>
        <taxon>Sordariomycetes</taxon>
        <taxon>Xylariomycetidae</taxon>
        <taxon>Amphisphaeriales</taxon>
        <taxon>Apiosporaceae</taxon>
        <taxon>Apiospora</taxon>
    </lineage>
</organism>
<protein>
    <submittedName>
        <fullName evidence="2">Uncharacterized protein</fullName>
    </submittedName>
</protein>
<sequence>MDELTRRRTNFSRDSSHEPPSHALFFAGMGKRGCEATDSKRTNHLEDAAGEADIVLGGADESWSHLEVYLSRWLAVSSRDAKGLFGAALVELPHE</sequence>
<feature type="region of interest" description="Disordered" evidence="1">
    <location>
        <begin position="1"/>
        <end position="22"/>
    </location>
</feature>
<gene>
    <name evidence="2" type="ORF">PG994_012870</name>
</gene>
<evidence type="ECO:0000256" key="1">
    <source>
        <dbReference type="SAM" id="MobiDB-lite"/>
    </source>
</evidence>
<accession>A0ABR1T715</accession>
<evidence type="ECO:0000313" key="3">
    <source>
        <dbReference type="Proteomes" id="UP001480595"/>
    </source>
</evidence>
<dbReference type="RefSeq" id="XP_066709240.1">
    <property type="nucleotide sequence ID" value="XM_066864279.1"/>
</dbReference>
<name>A0ABR1T715_9PEZI</name>
<comment type="caution">
    <text evidence="2">The sequence shown here is derived from an EMBL/GenBank/DDBJ whole genome shotgun (WGS) entry which is preliminary data.</text>
</comment>